<dbReference type="RefSeq" id="WP_244635495.1">
    <property type="nucleotide sequence ID" value="NZ_VLLA01000001.1"/>
</dbReference>
<keyword evidence="20" id="KW-1185">Reference proteome</keyword>
<dbReference type="Gene3D" id="2.170.130.10">
    <property type="entry name" value="TonB-dependent receptor, plug domain"/>
    <property type="match status" value="1"/>
</dbReference>
<dbReference type="NCBIfam" id="TIGR01783">
    <property type="entry name" value="TonB-siderophor"/>
    <property type="match status" value="1"/>
</dbReference>
<evidence type="ECO:0000259" key="17">
    <source>
        <dbReference type="Pfam" id="PF00593"/>
    </source>
</evidence>
<evidence type="ECO:0000256" key="5">
    <source>
        <dbReference type="ARBA" id="ARBA00022496"/>
    </source>
</evidence>
<dbReference type="Pfam" id="PF07715">
    <property type="entry name" value="Plug"/>
    <property type="match status" value="1"/>
</dbReference>
<dbReference type="InterPro" id="IPR036942">
    <property type="entry name" value="Beta-barrel_TonB_sf"/>
</dbReference>
<accession>A0A562S343</accession>
<evidence type="ECO:0000256" key="12">
    <source>
        <dbReference type="ARBA" id="ARBA00023170"/>
    </source>
</evidence>
<dbReference type="CDD" id="cd01347">
    <property type="entry name" value="ligand_gated_channel"/>
    <property type="match status" value="1"/>
</dbReference>
<dbReference type="InterPro" id="IPR012910">
    <property type="entry name" value="Plug_dom"/>
</dbReference>
<keyword evidence="8" id="KW-0408">Iron</keyword>
<dbReference type="SUPFAM" id="SSF56935">
    <property type="entry name" value="Porins"/>
    <property type="match status" value="1"/>
</dbReference>
<keyword evidence="5" id="KW-0410">Iron transport</keyword>
<dbReference type="AlphaFoldDB" id="A0A562S343"/>
<comment type="caution">
    <text evidence="19">The sequence shown here is derived from an EMBL/GenBank/DDBJ whole genome shotgun (WGS) entry which is preliminary data.</text>
</comment>
<comment type="similarity">
    <text evidence="2 14 15">Belongs to the TonB-dependent receptor family.</text>
</comment>
<keyword evidence="6 14" id="KW-0812">Transmembrane</keyword>
<keyword evidence="4 14" id="KW-1134">Transmembrane beta strand</keyword>
<evidence type="ECO:0000256" key="1">
    <source>
        <dbReference type="ARBA" id="ARBA00004571"/>
    </source>
</evidence>
<evidence type="ECO:0000256" key="16">
    <source>
        <dbReference type="SAM" id="MobiDB-lite"/>
    </source>
</evidence>
<evidence type="ECO:0000256" key="9">
    <source>
        <dbReference type="ARBA" id="ARBA00023065"/>
    </source>
</evidence>
<feature type="domain" description="TonB-dependent receptor-like beta-barrel" evidence="17">
    <location>
        <begin position="297"/>
        <end position="747"/>
    </location>
</feature>
<evidence type="ECO:0000256" key="10">
    <source>
        <dbReference type="ARBA" id="ARBA00023077"/>
    </source>
</evidence>
<dbReference type="InterPro" id="IPR039426">
    <property type="entry name" value="TonB-dep_rcpt-like"/>
</dbReference>
<keyword evidence="10 15" id="KW-0798">TonB box</keyword>
<dbReference type="PANTHER" id="PTHR32552:SF68">
    <property type="entry name" value="FERRICHROME OUTER MEMBRANE TRANSPORTER_PHAGE RECEPTOR"/>
    <property type="match status" value="1"/>
</dbReference>
<dbReference type="InterPro" id="IPR000531">
    <property type="entry name" value="Beta-barrel_TonB"/>
</dbReference>
<feature type="domain" description="TonB-dependent receptor plug" evidence="18">
    <location>
        <begin position="123"/>
        <end position="224"/>
    </location>
</feature>
<feature type="region of interest" description="Disordered" evidence="16">
    <location>
        <begin position="52"/>
        <end position="75"/>
    </location>
</feature>
<dbReference type="Gene3D" id="2.40.170.20">
    <property type="entry name" value="TonB-dependent receptor, beta-barrel domain"/>
    <property type="match status" value="1"/>
</dbReference>
<feature type="compositionally biased region" description="Low complexity" evidence="16">
    <location>
        <begin position="59"/>
        <end position="75"/>
    </location>
</feature>
<sequence>MGIVEVGRWRLMGAVSSVVLIVVTGGAAAQSSTSGASAGAGTELGTVVVQASEARKRTSVPSSRSRSAARARAVSRGNAPAGAAAAAAAGAGAGGGHKESAFGHVDGVVATRSATGTKTDAPLIETPVAISVVTQDQIQAQGAQSIAQAVRYTSGVRSENLGADARFDNIYIRGFLADQYLDSLRLLNFGVFAYPIVEPFNLERVEILHGPASVLYGQSSPGGIVDLVSKRPTLEPYHEMFVSTGSYGRVQAGVDLSGPIDKNKEFLYRFTASGFDVGSQVDHADYQRISIAPSLTWRPDNQTTLTVLGTYQRDPKAGFYNQLLPSGIGTITPYKGSYIPTSFYSGEPNFDKTDRTVGTVGYLLEHSFNNNVKVRQNLRYMDLSTDFAVVSPNGSQTDPTNLKRAAFTTLESIRSINVDNQLETRFNAGPFEHTVLAGLDYTNAVDKRLNGQLLVAPTINAFNPVYGVPFGPVPNTTNVRQTIDQLGVYAQDQIKFDRWVALLGIRHDRAQSSTDTLTYANGTTSTAPKSDTAVTKRGALLYKFDNGIAPYIQYTESFQPTAGTDALLRPFSPTTGKQEEAGIKYQPNANSLYTLAAFNLIQQNVLTPDTDPTHPPGSRVQTGEIRSRGIELEAKTEISRELTVLASYTYLDNIVTRTNTPSQLGKHPVIAPMNSASAWVDYTFHGGPLDGFGLSGGVRYIGETAGNTANTFYVPDVTLFDAAIHYDFSALGPMFKGYSAQVNATNIFDKTYVTLCQDIGCYYGLRRNVIATLRYHW</sequence>
<dbReference type="Proteomes" id="UP000316291">
    <property type="component" value="Unassembled WGS sequence"/>
</dbReference>
<organism evidence="19 20">
    <name type="scientific">Bradyrhizobium huanghuaihaiense</name>
    <dbReference type="NCBI Taxonomy" id="990078"/>
    <lineage>
        <taxon>Bacteria</taxon>
        <taxon>Pseudomonadati</taxon>
        <taxon>Pseudomonadota</taxon>
        <taxon>Alphaproteobacteria</taxon>
        <taxon>Hyphomicrobiales</taxon>
        <taxon>Nitrobacteraceae</taxon>
        <taxon>Bradyrhizobium</taxon>
    </lineage>
</organism>
<evidence type="ECO:0000256" key="14">
    <source>
        <dbReference type="PROSITE-ProRule" id="PRU01360"/>
    </source>
</evidence>
<evidence type="ECO:0000313" key="19">
    <source>
        <dbReference type="EMBL" id="TWI75792.1"/>
    </source>
</evidence>
<dbReference type="InterPro" id="IPR010105">
    <property type="entry name" value="TonB_sidphr_rcpt"/>
</dbReference>
<keyword evidence="12 19" id="KW-0675">Receptor</keyword>
<protein>
    <submittedName>
        <fullName evidence="19">Iron complex outermembrane receptor protein</fullName>
    </submittedName>
</protein>
<dbReference type="PROSITE" id="PS52016">
    <property type="entry name" value="TONB_DEPENDENT_REC_3"/>
    <property type="match status" value="1"/>
</dbReference>
<name>A0A562S343_9BRAD</name>
<dbReference type="GO" id="GO:0015344">
    <property type="term" value="F:siderophore uptake transmembrane transporter activity"/>
    <property type="evidence" value="ECO:0007669"/>
    <property type="project" value="TreeGrafter"/>
</dbReference>
<keyword evidence="9" id="KW-0406">Ion transport</keyword>
<evidence type="ECO:0000256" key="8">
    <source>
        <dbReference type="ARBA" id="ARBA00023004"/>
    </source>
</evidence>
<keyword evidence="7" id="KW-0732">Signal</keyword>
<evidence type="ECO:0000256" key="13">
    <source>
        <dbReference type="ARBA" id="ARBA00023237"/>
    </source>
</evidence>
<dbReference type="GO" id="GO:0038023">
    <property type="term" value="F:signaling receptor activity"/>
    <property type="evidence" value="ECO:0007669"/>
    <property type="project" value="InterPro"/>
</dbReference>
<dbReference type="GO" id="GO:0015891">
    <property type="term" value="P:siderophore transport"/>
    <property type="evidence" value="ECO:0007669"/>
    <property type="project" value="InterPro"/>
</dbReference>
<evidence type="ECO:0000256" key="3">
    <source>
        <dbReference type="ARBA" id="ARBA00022448"/>
    </source>
</evidence>
<comment type="subcellular location">
    <subcellularLocation>
        <location evidence="1 14">Cell outer membrane</location>
        <topology evidence="1 14">Multi-pass membrane protein</topology>
    </subcellularLocation>
</comment>
<evidence type="ECO:0000259" key="18">
    <source>
        <dbReference type="Pfam" id="PF07715"/>
    </source>
</evidence>
<dbReference type="GO" id="GO:0009279">
    <property type="term" value="C:cell outer membrane"/>
    <property type="evidence" value="ECO:0007669"/>
    <property type="project" value="UniProtKB-SubCell"/>
</dbReference>
<evidence type="ECO:0000256" key="7">
    <source>
        <dbReference type="ARBA" id="ARBA00022729"/>
    </source>
</evidence>
<dbReference type="FunFam" id="2.40.170.20:FF:000005">
    <property type="entry name" value="TonB-dependent siderophore receptor"/>
    <property type="match status" value="1"/>
</dbReference>
<evidence type="ECO:0000256" key="2">
    <source>
        <dbReference type="ARBA" id="ARBA00009810"/>
    </source>
</evidence>
<evidence type="ECO:0000313" key="20">
    <source>
        <dbReference type="Proteomes" id="UP000316291"/>
    </source>
</evidence>
<proteinExistence type="inferred from homology"/>
<dbReference type="Pfam" id="PF00593">
    <property type="entry name" value="TonB_dep_Rec_b-barrel"/>
    <property type="match status" value="1"/>
</dbReference>
<evidence type="ECO:0000256" key="15">
    <source>
        <dbReference type="RuleBase" id="RU003357"/>
    </source>
</evidence>
<evidence type="ECO:0000256" key="11">
    <source>
        <dbReference type="ARBA" id="ARBA00023136"/>
    </source>
</evidence>
<dbReference type="PANTHER" id="PTHR32552">
    <property type="entry name" value="FERRICHROME IRON RECEPTOR-RELATED"/>
    <property type="match status" value="1"/>
</dbReference>
<keyword evidence="11 14" id="KW-0472">Membrane</keyword>
<keyword evidence="13 14" id="KW-0998">Cell outer membrane</keyword>
<evidence type="ECO:0000256" key="4">
    <source>
        <dbReference type="ARBA" id="ARBA00022452"/>
    </source>
</evidence>
<reference evidence="19 20" key="1">
    <citation type="journal article" date="2015" name="Stand. Genomic Sci.">
        <title>Genomic Encyclopedia of Bacterial and Archaeal Type Strains, Phase III: the genomes of soil and plant-associated and newly described type strains.</title>
        <authorList>
            <person name="Whitman W.B."/>
            <person name="Woyke T."/>
            <person name="Klenk H.P."/>
            <person name="Zhou Y."/>
            <person name="Lilburn T.G."/>
            <person name="Beck B.J."/>
            <person name="De Vos P."/>
            <person name="Vandamme P."/>
            <person name="Eisen J.A."/>
            <person name="Garrity G."/>
            <person name="Hugenholtz P."/>
            <person name="Kyrpides N.C."/>
        </authorList>
    </citation>
    <scope>NUCLEOTIDE SEQUENCE [LARGE SCALE GENOMIC DNA]</scope>
    <source>
        <strain evidence="19 20">CGMCC 1.10948</strain>
    </source>
</reference>
<dbReference type="FunFam" id="2.170.130.10:FF:000001">
    <property type="entry name" value="Catecholate siderophore TonB-dependent receptor"/>
    <property type="match status" value="1"/>
</dbReference>
<dbReference type="EMBL" id="VLLA01000001">
    <property type="protein sequence ID" value="TWI75792.1"/>
    <property type="molecule type" value="Genomic_DNA"/>
</dbReference>
<keyword evidence="3 14" id="KW-0813">Transport</keyword>
<dbReference type="InterPro" id="IPR037066">
    <property type="entry name" value="Plug_dom_sf"/>
</dbReference>
<evidence type="ECO:0000256" key="6">
    <source>
        <dbReference type="ARBA" id="ARBA00022692"/>
    </source>
</evidence>
<gene>
    <name evidence="19" type="ORF">IQ16_00023</name>
</gene>